<organism evidence="2 3">
    <name type="scientific">Engelhardtia mirabilis</name>
    <dbReference type="NCBI Taxonomy" id="2528011"/>
    <lineage>
        <taxon>Bacteria</taxon>
        <taxon>Pseudomonadati</taxon>
        <taxon>Planctomycetota</taxon>
        <taxon>Planctomycetia</taxon>
        <taxon>Planctomycetia incertae sedis</taxon>
        <taxon>Engelhardtia</taxon>
    </lineage>
</organism>
<feature type="region of interest" description="Disordered" evidence="1">
    <location>
        <begin position="1"/>
        <end position="34"/>
    </location>
</feature>
<feature type="compositionally biased region" description="Basic and acidic residues" evidence="1">
    <location>
        <begin position="7"/>
        <end position="19"/>
    </location>
</feature>
<protein>
    <submittedName>
        <fullName evidence="2">Uncharacterized protein</fullName>
    </submittedName>
</protein>
<dbReference type="KEGG" id="pbap:Pla133_17600"/>
<gene>
    <name evidence="2" type="ORF">Pla133_17600</name>
</gene>
<sequence length="34" mass="3877">MKGRVRSAAEDRSVSQEKARRARVVAHKGRRRDG</sequence>
<evidence type="ECO:0000313" key="3">
    <source>
        <dbReference type="Proteomes" id="UP000316921"/>
    </source>
</evidence>
<feature type="compositionally biased region" description="Basic residues" evidence="1">
    <location>
        <begin position="20"/>
        <end position="34"/>
    </location>
</feature>
<keyword evidence="3" id="KW-1185">Reference proteome</keyword>
<proteinExistence type="predicted"/>
<accession>A0A518BI94</accession>
<evidence type="ECO:0000256" key="1">
    <source>
        <dbReference type="SAM" id="MobiDB-lite"/>
    </source>
</evidence>
<dbReference type="AlphaFoldDB" id="A0A518BI94"/>
<name>A0A518BI94_9BACT</name>
<reference evidence="2 3" key="1">
    <citation type="submission" date="2019-02" db="EMBL/GenBank/DDBJ databases">
        <title>Deep-cultivation of Planctomycetes and their phenomic and genomic characterization uncovers novel biology.</title>
        <authorList>
            <person name="Wiegand S."/>
            <person name="Jogler M."/>
            <person name="Boedeker C."/>
            <person name="Pinto D."/>
            <person name="Vollmers J."/>
            <person name="Rivas-Marin E."/>
            <person name="Kohn T."/>
            <person name="Peeters S.H."/>
            <person name="Heuer A."/>
            <person name="Rast P."/>
            <person name="Oberbeckmann S."/>
            <person name="Bunk B."/>
            <person name="Jeske O."/>
            <person name="Meyerdierks A."/>
            <person name="Storesund J.E."/>
            <person name="Kallscheuer N."/>
            <person name="Luecker S."/>
            <person name="Lage O.M."/>
            <person name="Pohl T."/>
            <person name="Merkel B.J."/>
            <person name="Hornburger P."/>
            <person name="Mueller R.-W."/>
            <person name="Bruemmer F."/>
            <person name="Labrenz M."/>
            <person name="Spormann A.M."/>
            <person name="Op den Camp H."/>
            <person name="Overmann J."/>
            <person name="Amann R."/>
            <person name="Jetten M.S.M."/>
            <person name="Mascher T."/>
            <person name="Medema M.H."/>
            <person name="Devos D.P."/>
            <person name="Kaster A.-K."/>
            <person name="Ovreas L."/>
            <person name="Rohde M."/>
            <person name="Galperin M.Y."/>
            <person name="Jogler C."/>
        </authorList>
    </citation>
    <scope>NUCLEOTIDE SEQUENCE [LARGE SCALE GENOMIC DNA]</scope>
    <source>
        <strain evidence="2 3">Pla133</strain>
    </source>
</reference>
<evidence type="ECO:0000313" key="2">
    <source>
        <dbReference type="EMBL" id="QDU66684.1"/>
    </source>
</evidence>
<dbReference type="EMBL" id="CP036287">
    <property type="protein sequence ID" value="QDU66684.1"/>
    <property type="molecule type" value="Genomic_DNA"/>
</dbReference>
<dbReference type="Proteomes" id="UP000316921">
    <property type="component" value="Chromosome"/>
</dbReference>